<dbReference type="STRING" id="1141662.OOA_07063"/>
<dbReference type="EMBL" id="AKKL01000019">
    <property type="protein sequence ID" value="EKT62548.1"/>
    <property type="molecule type" value="Genomic_DNA"/>
</dbReference>
<dbReference type="Proteomes" id="UP000009336">
    <property type="component" value="Unassembled WGS sequence"/>
</dbReference>
<organism evidence="1 2">
    <name type="scientific">Providencia burhodogranariea DSM 19968</name>
    <dbReference type="NCBI Taxonomy" id="1141662"/>
    <lineage>
        <taxon>Bacteria</taxon>
        <taxon>Pseudomonadati</taxon>
        <taxon>Pseudomonadota</taxon>
        <taxon>Gammaproteobacteria</taxon>
        <taxon>Enterobacterales</taxon>
        <taxon>Morganellaceae</taxon>
        <taxon>Providencia</taxon>
    </lineage>
</organism>
<dbReference type="PATRIC" id="fig|1141662.3.peg.1431"/>
<dbReference type="eggNOG" id="ENOG5031J1N">
    <property type="taxonomic scope" value="Bacteria"/>
</dbReference>
<dbReference type="RefSeq" id="WP_008911439.1">
    <property type="nucleotide sequence ID" value="NZ_KB233222.1"/>
</dbReference>
<evidence type="ECO:0000313" key="1">
    <source>
        <dbReference type="EMBL" id="EKT62548.1"/>
    </source>
</evidence>
<keyword evidence="2" id="KW-1185">Reference proteome</keyword>
<protein>
    <recommendedName>
        <fullName evidence="3">Phage protein</fullName>
    </recommendedName>
</protein>
<evidence type="ECO:0000313" key="2">
    <source>
        <dbReference type="Proteomes" id="UP000009336"/>
    </source>
</evidence>
<evidence type="ECO:0008006" key="3">
    <source>
        <dbReference type="Google" id="ProtNLM"/>
    </source>
</evidence>
<reference evidence="1 2" key="1">
    <citation type="journal article" date="2012" name="BMC Genomics">
        <title>Comparative genomics of bacteria in the genus Providencia isolated from wild Drosophila melanogaster.</title>
        <authorList>
            <person name="Galac M.R."/>
            <person name="Lazzaro B.P."/>
        </authorList>
    </citation>
    <scope>NUCLEOTIDE SEQUENCE [LARGE SCALE GENOMIC DNA]</scope>
    <source>
        <strain evidence="1 2">DSM 19968</strain>
    </source>
</reference>
<accession>K8WPJ6</accession>
<name>K8WPJ6_9GAMM</name>
<dbReference type="AlphaFoldDB" id="K8WPJ6"/>
<sequence length="60" mass="6584">MQTDIKRKLKQLAKKQAISKGLTIAATLALTYGPGGIIGKLLKIAGSKWVIGYFIKRRVK</sequence>
<comment type="caution">
    <text evidence="1">The sequence shown here is derived from an EMBL/GenBank/DDBJ whole genome shotgun (WGS) entry which is preliminary data.</text>
</comment>
<gene>
    <name evidence="1" type="ORF">OOA_07063</name>
</gene>
<proteinExistence type="predicted"/>
<dbReference type="HOGENOM" id="CLU_2937978_0_0_6"/>